<protein>
    <submittedName>
        <fullName evidence="2">Uncharacterized protein</fullName>
    </submittedName>
</protein>
<dbReference type="Proteomes" id="UP000887561">
    <property type="component" value="Unplaced"/>
</dbReference>
<organism evidence="1 2">
    <name type="scientific">Meloidogyne javanica</name>
    <name type="common">Root-knot nematode worm</name>
    <dbReference type="NCBI Taxonomy" id="6303"/>
    <lineage>
        <taxon>Eukaryota</taxon>
        <taxon>Metazoa</taxon>
        <taxon>Ecdysozoa</taxon>
        <taxon>Nematoda</taxon>
        <taxon>Chromadorea</taxon>
        <taxon>Rhabditida</taxon>
        <taxon>Tylenchina</taxon>
        <taxon>Tylenchomorpha</taxon>
        <taxon>Tylenchoidea</taxon>
        <taxon>Meloidogynidae</taxon>
        <taxon>Meloidogyninae</taxon>
        <taxon>Meloidogyne</taxon>
        <taxon>Meloidogyne incognita group</taxon>
    </lineage>
</organism>
<evidence type="ECO:0000313" key="2">
    <source>
        <dbReference type="WBParaSite" id="scaffold22077_cov153.g19844"/>
    </source>
</evidence>
<keyword evidence="1" id="KW-1185">Reference proteome</keyword>
<accession>A0A915M1C6</accession>
<dbReference type="WBParaSite" id="scaffold22077_cov153.g19844">
    <property type="protein sequence ID" value="scaffold22077_cov153.g19844"/>
    <property type="gene ID" value="scaffold22077_cov153.g19844"/>
</dbReference>
<reference evidence="2" key="1">
    <citation type="submission" date="2022-11" db="UniProtKB">
        <authorList>
            <consortium name="WormBaseParasite"/>
        </authorList>
    </citation>
    <scope>IDENTIFICATION</scope>
</reference>
<dbReference type="AlphaFoldDB" id="A0A915M1C6"/>
<evidence type="ECO:0000313" key="1">
    <source>
        <dbReference type="Proteomes" id="UP000887561"/>
    </source>
</evidence>
<proteinExistence type="predicted"/>
<name>A0A915M1C6_MELJA</name>
<sequence>MSSSNSSETDRLSEWTPTGYCECSVDFYEVWKIDWKSHAKKSGVRIVTSYRHSACATHIHDEAVPDDTKVGAKHDAVRLFIYCRNCGRNMSLVCELSNSGKRMRWGYYGYYVDQIESQEFKPRLSYNMIKEVYDEMFQNYEEYKDREWAKDFYYTVNKLQFVIT</sequence>